<dbReference type="SUPFAM" id="SSF51905">
    <property type="entry name" value="FAD/NAD(P)-binding domain"/>
    <property type="match status" value="1"/>
</dbReference>
<keyword evidence="7" id="KW-1185">Reference proteome</keyword>
<keyword evidence="4" id="KW-0560">Oxidoreductase</keyword>
<dbReference type="InterPro" id="IPR036188">
    <property type="entry name" value="FAD/NAD-bd_sf"/>
</dbReference>
<gene>
    <name evidence="6" type="ORF">K457DRAFT_137468</name>
</gene>
<dbReference type="InterPro" id="IPR002938">
    <property type="entry name" value="FAD-bd"/>
</dbReference>
<evidence type="ECO:0000313" key="6">
    <source>
        <dbReference type="EMBL" id="OAQ29899.1"/>
    </source>
</evidence>
<keyword evidence="2" id="KW-0285">Flavoprotein</keyword>
<dbReference type="PANTHER" id="PTHR47356:SF2">
    <property type="entry name" value="FAD-BINDING DOMAIN-CONTAINING PROTEIN-RELATED"/>
    <property type="match status" value="1"/>
</dbReference>
<dbReference type="EMBL" id="KV442038">
    <property type="protein sequence ID" value="OAQ29899.1"/>
    <property type="molecule type" value="Genomic_DNA"/>
</dbReference>
<dbReference type="InterPro" id="IPR050562">
    <property type="entry name" value="FAD_mOase_fung"/>
</dbReference>
<evidence type="ECO:0000256" key="1">
    <source>
        <dbReference type="ARBA" id="ARBA00007992"/>
    </source>
</evidence>
<comment type="similarity">
    <text evidence="1">Belongs to the paxM FAD-dependent monooxygenase family.</text>
</comment>
<dbReference type="Gene3D" id="3.50.50.60">
    <property type="entry name" value="FAD/NAD(P)-binding domain"/>
    <property type="match status" value="1"/>
</dbReference>
<dbReference type="Proteomes" id="UP000078512">
    <property type="component" value="Unassembled WGS sequence"/>
</dbReference>
<reference evidence="6 7" key="1">
    <citation type="submission" date="2016-05" db="EMBL/GenBank/DDBJ databases">
        <title>Genome sequencing reveals origins of a unique bacterial endosymbiosis in the earliest lineages of terrestrial Fungi.</title>
        <authorList>
            <consortium name="DOE Joint Genome Institute"/>
            <person name="Uehling J."/>
            <person name="Gryganskyi A."/>
            <person name="Hameed K."/>
            <person name="Tschaplinski T."/>
            <person name="Misztal P."/>
            <person name="Wu S."/>
            <person name="Desiro A."/>
            <person name="Vande Pol N."/>
            <person name="Du Z.-Y."/>
            <person name="Zienkiewicz A."/>
            <person name="Zienkiewicz K."/>
            <person name="Morin E."/>
            <person name="Tisserant E."/>
            <person name="Splivallo R."/>
            <person name="Hainaut M."/>
            <person name="Henrissat B."/>
            <person name="Ohm R."/>
            <person name="Kuo A."/>
            <person name="Yan J."/>
            <person name="Lipzen A."/>
            <person name="Nolan M."/>
            <person name="Labutti K."/>
            <person name="Barry K."/>
            <person name="Goldstein A."/>
            <person name="Labbe J."/>
            <person name="Schadt C."/>
            <person name="Tuskan G."/>
            <person name="Grigoriev I."/>
            <person name="Martin F."/>
            <person name="Vilgalys R."/>
            <person name="Bonito G."/>
        </authorList>
    </citation>
    <scope>NUCLEOTIDE SEQUENCE [LARGE SCALE GENOMIC DNA]</scope>
    <source>
        <strain evidence="6 7">AG-77</strain>
    </source>
</reference>
<evidence type="ECO:0000256" key="4">
    <source>
        <dbReference type="ARBA" id="ARBA00023002"/>
    </source>
</evidence>
<feature type="domain" description="FAD-binding" evidence="5">
    <location>
        <begin position="8"/>
        <end position="250"/>
    </location>
</feature>
<dbReference type="Pfam" id="PF01494">
    <property type="entry name" value="FAD_binding_3"/>
    <property type="match status" value="2"/>
</dbReference>
<protein>
    <submittedName>
        <fullName evidence="6">FAD/NAD(P)-binding domain-containing protein</fullName>
    </submittedName>
</protein>
<dbReference type="GO" id="GO:0071949">
    <property type="term" value="F:FAD binding"/>
    <property type="evidence" value="ECO:0007669"/>
    <property type="project" value="InterPro"/>
</dbReference>
<accession>A0A197K082</accession>
<organism evidence="6 7">
    <name type="scientific">Linnemannia elongata AG-77</name>
    <dbReference type="NCBI Taxonomy" id="1314771"/>
    <lineage>
        <taxon>Eukaryota</taxon>
        <taxon>Fungi</taxon>
        <taxon>Fungi incertae sedis</taxon>
        <taxon>Mucoromycota</taxon>
        <taxon>Mortierellomycotina</taxon>
        <taxon>Mortierellomycetes</taxon>
        <taxon>Mortierellales</taxon>
        <taxon>Mortierellaceae</taxon>
        <taxon>Linnemannia</taxon>
    </lineage>
</organism>
<dbReference type="AlphaFoldDB" id="A0A197K082"/>
<proteinExistence type="inferred from homology"/>
<feature type="domain" description="FAD-binding" evidence="5">
    <location>
        <begin position="305"/>
        <end position="386"/>
    </location>
</feature>
<evidence type="ECO:0000259" key="5">
    <source>
        <dbReference type="Pfam" id="PF01494"/>
    </source>
</evidence>
<dbReference type="STRING" id="1314771.A0A197K082"/>
<evidence type="ECO:0000313" key="7">
    <source>
        <dbReference type="Proteomes" id="UP000078512"/>
    </source>
</evidence>
<evidence type="ECO:0000256" key="2">
    <source>
        <dbReference type="ARBA" id="ARBA00022630"/>
    </source>
</evidence>
<dbReference type="OrthoDB" id="655030at2759"/>
<dbReference type="GO" id="GO:0004497">
    <property type="term" value="F:monooxygenase activity"/>
    <property type="evidence" value="ECO:0007669"/>
    <property type="project" value="InterPro"/>
</dbReference>
<keyword evidence="3" id="KW-0274">FAD</keyword>
<dbReference type="PRINTS" id="PR00420">
    <property type="entry name" value="RNGMNOXGNASE"/>
</dbReference>
<sequence>MTKTDKPRVLIVGGGLAGLFLGGLLERSGVPYTIFERAASVKPVGSGMIIGPALIPTFQQLGIYEDLLAIGQRMDHCVYYKESMEPYKPTDVSLVHEFTGYYNYIVSRPDLYEVLLKLVPASKIQFGKRVLNIVEEDDKVTVHTSDNGIHEGDIIVGADGAYSAVRQRLYEQLKAKGELPESDQEDLPFSTTCLVGQTEVLDPEEFPIVKEQYCQFLAMLGKDKPYTWTVMSTASGKMSWYVVCHLTKTTSKTAMEQRFRNNDNAEWGAYPAQVMCEETRGFPIPLEKGKKHTLGDLFDRTPKELISKVMLEEKVFKTWYSGRTVLIGDACHKLNPAGALGAVTAMHDALALANLLYAMPTGTKQDITKVFDEYQKERLPVVMEAFNYSQGISKVLGRGIFGAIYLYIMTHMPTWLWRIVLSNSVKFRPQVGFLEAIEVMGSIKPAVSLSEQKARSVYEMRSQDTAASI</sequence>
<dbReference type="PANTHER" id="PTHR47356">
    <property type="entry name" value="FAD-DEPENDENT MONOOXYGENASE ASQG-RELATED"/>
    <property type="match status" value="1"/>
</dbReference>
<name>A0A197K082_9FUNG</name>
<evidence type="ECO:0000256" key="3">
    <source>
        <dbReference type="ARBA" id="ARBA00022827"/>
    </source>
</evidence>